<feature type="domain" description="GP-PDE" evidence="1">
    <location>
        <begin position="2"/>
        <end position="239"/>
    </location>
</feature>
<dbReference type="EMBL" id="JBHSMC010000001">
    <property type="protein sequence ID" value="MFC5463187.1"/>
    <property type="molecule type" value="Genomic_DNA"/>
</dbReference>
<name>A0ABW0LDZ1_9BACI</name>
<dbReference type="SUPFAM" id="SSF51695">
    <property type="entry name" value="PLC-like phosphodiesterases"/>
    <property type="match status" value="1"/>
</dbReference>
<dbReference type="InterPro" id="IPR017946">
    <property type="entry name" value="PLC-like_Pdiesterase_TIM-brl"/>
</dbReference>
<sequence>MTLILAHRGSAGTHPENTMESFKAAEKAGADGIELDVHFSKDGEIVVIHDNTVDRTTDGTGYINQLTLAELKKLKANYHYKHFFNKASRIPTLREVFEWLSGNQLLCNIELKNSDQPHEGLEDKVIELIKEFNLVTRTFISSFNHYSLVYINNQYPEMETAPLYNDILYKPWEYAKTLGSIGIHPKYKVITNEMIETAIENGIAVRPYTINKEKDMKRFIQANCSAIITDYPEKAVKLRAKIKR</sequence>
<evidence type="ECO:0000313" key="3">
    <source>
        <dbReference type="Proteomes" id="UP001596147"/>
    </source>
</evidence>
<proteinExistence type="predicted"/>
<dbReference type="InterPro" id="IPR030395">
    <property type="entry name" value="GP_PDE_dom"/>
</dbReference>
<comment type="caution">
    <text evidence="2">The sequence shown here is derived from an EMBL/GenBank/DDBJ whole genome shotgun (WGS) entry which is preliminary data.</text>
</comment>
<evidence type="ECO:0000313" key="2">
    <source>
        <dbReference type="EMBL" id="MFC5463187.1"/>
    </source>
</evidence>
<gene>
    <name evidence="2" type="ORF">ACFPM4_00320</name>
</gene>
<organism evidence="2 3">
    <name type="scientific">Lederbergia graminis</name>
    <dbReference type="NCBI Taxonomy" id="735518"/>
    <lineage>
        <taxon>Bacteria</taxon>
        <taxon>Bacillati</taxon>
        <taxon>Bacillota</taxon>
        <taxon>Bacilli</taxon>
        <taxon>Bacillales</taxon>
        <taxon>Bacillaceae</taxon>
        <taxon>Lederbergia</taxon>
    </lineage>
</organism>
<accession>A0ABW0LDZ1</accession>
<evidence type="ECO:0000259" key="1">
    <source>
        <dbReference type="PROSITE" id="PS51704"/>
    </source>
</evidence>
<protein>
    <submittedName>
        <fullName evidence="2">Glycerophosphodiester phosphodiesterase</fullName>
    </submittedName>
</protein>
<keyword evidence="3" id="KW-1185">Reference proteome</keyword>
<dbReference type="PANTHER" id="PTHR46211">
    <property type="entry name" value="GLYCEROPHOSPHORYL DIESTER PHOSPHODIESTERASE"/>
    <property type="match status" value="1"/>
</dbReference>
<reference evidence="3" key="1">
    <citation type="journal article" date="2019" name="Int. J. Syst. Evol. Microbiol.">
        <title>The Global Catalogue of Microorganisms (GCM) 10K type strain sequencing project: providing services to taxonomists for standard genome sequencing and annotation.</title>
        <authorList>
            <consortium name="The Broad Institute Genomics Platform"/>
            <consortium name="The Broad Institute Genome Sequencing Center for Infectious Disease"/>
            <person name="Wu L."/>
            <person name="Ma J."/>
        </authorList>
    </citation>
    <scope>NUCLEOTIDE SEQUENCE [LARGE SCALE GENOMIC DNA]</scope>
    <source>
        <strain evidence="3">CGMCC 1.12237</strain>
    </source>
</reference>
<dbReference type="Pfam" id="PF03009">
    <property type="entry name" value="GDPD"/>
    <property type="match status" value="1"/>
</dbReference>
<dbReference type="PROSITE" id="PS51704">
    <property type="entry name" value="GP_PDE"/>
    <property type="match status" value="1"/>
</dbReference>
<dbReference type="Proteomes" id="UP001596147">
    <property type="component" value="Unassembled WGS sequence"/>
</dbReference>
<dbReference type="PANTHER" id="PTHR46211:SF1">
    <property type="entry name" value="GLYCEROPHOSPHODIESTER PHOSPHODIESTERASE, CYTOPLASMIC"/>
    <property type="match status" value="1"/>
</dbReference>
<dbReference type="Gene3D" id="3.20.20.190">
    <property type="entry name" value="Phosphatidylinositol (PI) phosphodiesterase"/>
    <property type="match status" value="1"/>
</dbReference>
<dbReference type="RefSeq" id="WP_382346402.1">
    <property type="nucleotide sequence ID" value="NZ_JBHSMC010000001.1"/>
</dbReference>
<dbReference type="CDD" id="cd08563">
    <property type="entry name" value="GDPD_TtGDE_like"/>
    <property type="match status" value="1"/>
</dbReference>